<evidence type="ECO:0000256" key="3">
    <source>
        <dbReference type="ARBA" id="ARBA00022729"/>
    </source>
</evidence>
<dbReference type="InterPro" id="IPR036179">
    <property type="entry name" value="Ig-like_dom_sf"/>
</dbReference>
<proteinExistence type="predicted"/>
<feature type="non-terminal residue" evidence="11">
    <location>
        <position position="107"/>
    </location>
</feature>
<dbReference type="InterPro" id="IPR013783">
    <property type="entry name" value="Ig-like_fold"/>
</dbReference>
<dbReference type="InterPro" id="IPR047012">
    <property type="entry name" value="ICAM_VCAM"/>
</dbReference>
<reference evidence="11 12" key="1">
    <citation type="submission" date="2019-09" db="EMBL/GenBank/DDBJ databases">
        <title>Bird 10,000 Genomes (B10K) Project - Family phase.</title>
        <authorList>
            <person name="Zhang G."/>
        </authorList>
    </citation>
    <scope>NUCLEOTIDE SEQUENCE [LARGE SCALE GENOMIC DNA]</scope>
    <source>
        <strain evidence="11">B10K-DU-001-60</strain>
        <tissue evidence="11">Muscle</tissue>
    </source>
</reference>
<dbReference type="Proteomes" id="UP000587472">
    <property type="component" value="Unassembled WGS sequence"/>
</dbReference>
<evidence type="ECO:0000256" key="5">
    <source>
        <dbReference type="ARBA" id="ARBA00022889"/>
    </source>
</evidence>
<evidence type="ECO:0000256" key="1">
    <source>
        <dbReference type="ARBA" id="ARBA00004479"/>
    </source>
</evidence>
<comment type="subcellular location">
    <subcellularLocation>
        <location evidence="1">Membrane</location>
        <topology evidence="1">Single-pass type I membrane protein</topology>
    </subcellularLocation>
</comment>
<sequence>LLNVTVWNSSVLCFYNCYGNRKVVATKLIVYRLPEAVTLEPVPQLEVGKSHNLTCHMDSVAPIQNLSVILRRGDEILGVETFQHRSEDEPVAVRVTHELRAQRRDDG</sequence>
<dbReference type="Gene3D" id="2.60.40.10">
    <property type="entry name" value="Immunoglobulins"/>
    <property type="match status" value="1"/>
</dbReference>
<keyword evidence="9" id="KW-0325">Glycoprotein</keyword>
<accession>A0A7K9X676</accession>
<evidence type="ECO:0000256" key="2">
    <source>
        <dbReference type="ARBA" id="ARBA00022692"/>
    </source>
</evidence>
<organism evidence="11 12">
    <name type="scientific">Psophia crepitans</name>
    <name type="common">common trumpeter</name>
    <dbReference type="NCBI Taxonomy" id="54359"/>
    <lineage>
        <taxon>Eukaryota</taxon>
        <taxon>Metazoa</taxon>
        <taxon>Chordata</taxon>
        <taxon>Craniata</taxon>
        <taxon>Vertebrata</taxon>
        <taxon>Euteleostomi</taxon>
        <taxon>Archelosauria</taxon>
        <taxon>Archosauria</taxon>
        <taxon>Dinosauria</taxon>
        <taxon>Saurischia</taxon>
        <taxon>Theropoda</taxon>
        <taxon>Coelurosauria</taxon>
        <taxon>Aves</taxon>
        <taxon>Neognathae</taxon>
        <taxon>Neoaves</taxon>
        <taxon>Gruiformes</taxon>
        <taxon>Psophiidae</taxon>
        <taxon>Psophia</taxon>
    </lineage>
</organism>
<evidence type="ECO:0000256" key="6">
    <source>
        <dbReference type="ARBA" id="ARBA00022989"/>
    </source>
</evidence>
<keyword evidence="8" id="KW-1015">Disulfide bond</keyword>
<gene>
    <name evidence="11" type="primary">Icam1</name>
    <name evidence="11" type="ORF">PSOCRE_R15203</name>
</gene>
<name>A0A7K9X676_9GRUI</name>
<dbReference type="PRINTS" id="PR01472">
    <property type="entry name" value="ICAMVCAM1"/>
</dbReference>
<evidence type="ECO:0000256" key="10">
    <source>
        <dbReference type="ARBA" id="ARBA00023319"/>
    </source>
</evidence>
<dbReference type="PANTHER" id="PTHR13771:SF9">
    <property type="entry name" value="INTERCELLULAR ADHESION MOLECULE 5"/>
    <property type="match status" value="1"/>
</dbReference>
<evidence type="ECO:0000313" key="11">
    <source>
        <dbReference type="EMBL" id="NXI92841.1"/>
    </source>
</evidence>
<dbReference type="SUPFAM" id="SSF48726">
    <property type="entry name" value="Immunoglobulin"/>
    <property type="match status" value="1"/>
</dbReference>
<dbReference type="GO" id="GO:0098609">
    <property type="term" value="P:cell-cell adhesion"/>
    <property type="evidence" value="ECO:0007669"/>
    <property type="project" value="InterPro"/>
</dbReference>
<keyword evidence="7" id="KW-0472">Membrane</keyword>
<dbReference type="PANTHER" id="PTHR13771">
    <property type="entry name" value="INTERCELLULAR ADHESION MOLECULE"/>
    <property type="match status" value="1"/>
</dbReference>
<dbReference type="InterPro" id="IPR003987">
    <property type="entry name" value="ICAM_VCAM_N"/>
</dbReference>
<keyword evidence="5" id="KW-0130">Cell adhesion</keyword>
<keyword evidence="12" id="KW-1185">Reference proteome</keyword>
<dbReference type="AlphaFoldDB" id="A0A7K9X676"/>
<evidence type="ECO:0000313" key="12">
    <source>
        <dbReference type="Proteomes" id="UP000587472"/>
    </source>
</evidence>
<keyword evidence="3" id="KW-0732">Signal</keyword>
<evidence type="ECO:0000256" key="8">
    <source>
        <dbReference type="ARBA" id="ARBA00023157"/>
    </source>
</evidence>
<keyword evidence="6" id="KW-1133">Transmembrane helix</keyword>
<comment type="caution">
    <text evidence="11">The sequence shown here is derived from an EMBL/GenBank/DDBJ whole genome shotgun (WGS) entry which is preliminary data.</text>
</comment>
<evidence type="ECO:0000256" key="9">
    <source>
        <dbReference type="ARBA" id="ARBA00023180"/>
    </source>
</evidence>
<evidence type="ECO:0000256" key="7">
    <source>
        <dbReference type="ARBA" id="ARBA00023136"/>
    </source>
</evidence>
<keyword evidence="2" id="KW-0812">Transmembrane</keyword>
<evidence type="ECO:0000256" key="4">
    <source>
        <dbReference type="ARBA" id="ARBA00022737"/>
    </source>
</evidence>
<keyword evidence="10" id="KW-0393">Immunoglobulin domain</keyword>
<protein>
    <submittedName>
        <fullName evidence="11">ICAM1 protein</fullName>
    </submittedName>
</protein>
<dbReference type="GO" id="GO:0005886">
    <property type="term" value="C:plasma membrane"/>
    <property type="evidence" value="ECO:0007669"/>
    <property type="project" value="TreeGrafter"/>
</dbReference>
<dbReference type="EMBL" id="VWZZ01002187">
    <property type="protein sequence ID" value="NXI92841.1"/>
    <property type="molecule type" value="Genomic_DNA"/>
</dbReference>
<keyword evidence="4" id="KW-0677">Repeat</keyword>
<dbReference type="GO" id="GO:0005178">
    <property type="term" value="F:integrin binding"/>
    <property type="evidence" value="ECO:0007669"/>
    <property type="project" value="InterPro"/>
</dbReference>
<feature type="non-terminal residue" evidence="11">
    <location>
        <position position="1"/>
    </location>
</feature>